<keyword evidence="3" id="KW-1185">Reference proteome</keyword>
<organism evidence="3">
    <name type="scientific">Laccaria bicolor (strain S238N-H82 / ATCC MYA-4686)</name>
    <name type="common">Bicoloured deceiver</name>
    <name type="synonym">Laccaria laccata var. bicolor</name>
    <dbReference type="NCBI Taxonomy" id="486041"/>
    <lineage>
        <taxon>Eukaryota</taxon>
        <taxon>Fungi</taxon>
        <taxon>Dikarya</taxon>
        <taxon>Basidiomycota</taxon>
        <taxon>Agaricomycotina</taxon>
        <taxon>Agaricomycetes</taxon>
        <taxon>Agaricomycetidae</taxon>
        <taxon>Agaricales</taxon>
        <taxon>Agaricineae</taxon>
        <taxon>Hydnangiaceae</taxon>
        <taxon>Laccaria</taxon>
    </lineage>
</organism>
<sequence length="140" mass="15825">MTAKLAYSQRARAQYPTPPPILPAPQPLRTSSSKSHVARPNNLQSRTQENSNTPKQTFSFTSIRLYPGCTYRKCGRVLRRRNTRPMECTDKQRERGYPARYIDASLNGVSVPGCVGEWLPWACLHQCKGRFRNTGTGGLR</sequence>
<protein>
    <submittedName>
        <fullName evidence="2">Predicted protein</fullName>
    </submittedName>
</protein>
<proteinExistence type="predicted"/>
<dbReference type="EMBL" id="DS547134">
    <property type="protein sequence ID" value="EDR01965.1"/>
    <property type="molecule type" value="Genomic_DNA"/>
</dbReference>
<feature type="compositionally biased region" description="Pro residues" evidence="1">
    <location>
        <begin position="16"/>
        <end position="26"/>
    </location>
</feature>
<feature type="compositionally biased region" description="Polar residues" evidence="1">
    <location>
        <begin position="28"/>
        <end position="56"/>
    </location>
</feature>
<gene>
    <name evidence="2" type="ORF">LACBIDRAFT_310249</name>
</gene>
<dbReference type="RefSeq" id="XP_001887356.1">
    <property type="nucleotide sequence ID" value="XM_001887321.1"/>
</dbReference>
<dbReference type="KEGG" id="lbc:LACBIDRAFT_310249"/>
<dbReference type="GeneID" id="6082963"/>
<evidence type="ECO:0000256" key="1">
    <source>
        <dbReference type="SAM" id="MobiDB-lite"/>
    </source>
</evidence>
<dbReference type="InParanoid" id="B0DTT2"/>
<reference evidence="2 3" key="1">
    <citation type="journal article" date="2008" name="Nature">
        <title>The genome of Laccaria bicolor provides insights into mycorrhizal symbiosis.</title>
        <authorList>
            <person name="Martin F."/>
            <person name="Aerts A."/>
            <person name="Ahren D."/>
            <person name="Brun A."/>
            <person name="Danchin E.G.J."/>
            <person name="Duchaussoy F."/>
            <person name="Gibon J."/>
            <person name="Kohler A."/>
            <person name="Lindquist E."/>
            <person name="Pereda V."/>
            <person name="Salamov A."/>
            <person name="Shapiro H.J."/>
            <person name="Wuyts J."/>
            <person name="Blaudez D."/>
            <person name="Buee M."/>
            <person name="Brokstein P."/>
            <person name="Canbaeck B."/>
            <person name="Cohen D."/>
            <person name="Courty P.E."/>
            <person name="Coutinho P.M."/>
            <person name="Delaruelle C."/>
            <person name="Detter J.C."/>
            <person name="Deveau A."/>
            <person name="DiFazio S."/>
            <person name="Duplessis S."/>
            <person name="Fraissinet-Tachet L."/>
            <person name="Lucic E."/>
            <person name="Frey-Klett P."/>
            <person name="Fourrey C."/>
            <person name="Feussner I."/>
            <person name="Gay G."/>
            <person name="Grimwood J."/>
            <person name="Hoegger P.J."/>
            <person name="Jain P."/>
            <person name="Kilaru S."/>
            <person name="Labbe J."/>
            <person name="Lin Y.C."/>
            <person name="Legue V."/>
            <person name="Le Tacon F."/>
            <person name="Marmeisse R."/>
            <person name="Melayah D."/>
            <person name="Montanini B."/>
            <person name="Muratet M."/>
            <person name="Nehls U."/>
            <person name="Niculita-Hirzel H."/>
            <person name="Oudot-Le Secq M.P."/>
            <person name="Peter M."/>
            <person name="Quesneville H."/>
            <person name="Rajashekar B."/>
            <person name="Reich M."/>
            <person name="Rouhier N."/>
            <person name="Schmutz J."/>
            <person name="Yin T."/>
            <person name="Chalot M."/>
            <person name="Henrissat B."/>
            <person name="Kuees U."/>
            <person name="Lucas S."/>
            <person name="Van de Peer Y."/>
            <person name="Podila G.K."/>
            <person name="Polle A."/>
            <person name="Pukkila P.J."/>
            <person name="Richardson P.M."/>
            <person name="Rouze P."/>
            <person name="Sanders I.R."/>
            <person name="Stajich J.E."/>
            <person name="Tunlid A."/>
            <person name="Tuskan G."/>
            <person name="Grigoriev I.V."/>
        </authorList>
    </citation>
    <scope>NUCLEOTIDE SEQUENCE [LARGE SCALE GENOMIC DNA]</scope>
    <source>
        <strain evidence="3">S238N-H82 / ATCC MYA-4686</strain>
    </source>
</reference>
<accession>B0DTT2</accession>
<evidence type="ECO:0000313" key="3">
    <source>
        <dbReference type="Proteomes" id="UP000001194"/>
    </source>
</evidence>
<dbReference type="Proteomes" id="UP000001194">
    <property type="component" value="Unassembled WGS sequence"/>
</dbReference>
<evidence type="ECO:0000313" key="2">
    <source>
        <dbReference type="EMBL" id="EDR01965.1"/>
    </source>
</evidence>
<feature type="region of interest" description="Disordered" evidence="1">
    <location>
        <begin position="1"/>
        <end position="56"/>
    </location>
</feature>
<dbReference type="AlphaFoldDB" id="B0DTT2"/>
<dbReference type="HOGENOM" id="CLU_1835491_0_0_1"/>
<name>B0DTT2_LACBS</name>